<feature type="non-terminal residue" evidence="1">
    <location>
        <position position="348"/>
    </location>
</feature>
<comment type="caution">
    <text evidence="1">The sequence shown here is derived from an EMBL/GenBank/DDBJ whole genome shotgun (WGS) entry which is preliminary data.</text>
</comment>
<name>A0A9Q0S2J3_9DIPT</name>
<proteinExistence type="predicted"/>
<dbReference type="EMBL" id="WJQU01000002">
    <property type="protein sequence ID" value="KAJ6643047.1"/>
    <property type="molecule type" value="Genomic_DNA"/>
</dbReference>
<protein>
    <submittedName>
        <fullName evidence="1">Uncharacterized protein</fullName>
    </submittedName>
</protein>
<sequence>MEHFNRKQIEEMKKLLAVGKVPTNANPHLIFAAAKALFVDGLKFDLRPGWFVDLETRTEPFHEVPDLGRETYKIYKEFFDDEKKGPQRRRNYVVDSRAHFIDYREENGNCVCGDKPCTFNNSLRPRDPEGVNEQLPDDFNMDNIQPVGVDNLVRPRDPGGVNEQLPDDFDMGNVQPVGDNNLVRPRDPEGVNEQLPDDFDMGNVQPVGDNNLVRPRDPEGVNEQLPDDFDMGNVQPVGDNNLVRPRDPEGVNEQLPDDFDMGNVQPVGDNSLVPPLHLEGVNEQLADDFDNGRARPPIYQPIAIEESRCHRRRRRRRPRTMLLINPDIMTQASITGMHENPTDDDDNG</sequence>
<keyword evidence="2" id="KW-1185">Reference proteome</keyword>
<accession>A0A9Q0S2J3</accession>
<organism evidence="1 2">
    <name type="scientific">Pseudolycoriella hygida</name>
    <dbReference type="NCBI Taxonomy" id="35572"/>
    <lineage>
        <taxon>Eukaryota</taxon>
        <taxon>Metazoa</taxon>
        <taxon>Ecdysozoa</taxon>
        <taxon>Arthropoda</taxon>
        <taxon>Hexapoda</taxon>
        <taxon>Insecta</taxon>
        <taxon>Pterygota</taxon>
        <taxon>Neoptera</taxon>
        <taxon>Endopterygota</taxon>
        <taxon>Diptera</taxon>
        <taxon>Nematocera</taxon>
        <taxon>Sciaroidea</taxon>
        <taxon>Sciaridae</taxon>
        <taxon>Pseudolycoriella</taxon>
    </lineage>
</organism>
<evidence type="ECO:0000313" key="1">
    <source>
        <dbReference type="EMBL" id="KAJ6643047.1"/>
    </source>
</evidence>
<evidence type="ECO:0000313" key="2">
    <source>
        <dbReference type="Proteomes" id="UP001151699"/>
    </source>
</evidence>
<reference evidence="1" key="1">
    <citation type="submission" date="2022-07" db="EMBL/GenBank/DDBJ databases">
        <authorList>
            <person name="Trinca V."/>
            <person name="Uliana J.V.C."/>
            <person name="Torres T.T."/>
            <person name="Ward R.J."/>
            <person name="Monesi N."/>
        </authorList>
    </citation>
    <scope>NUCLEOTIDE SEQUENCE</scope>
    <source>
        <strain evidence="1">HSMRA1968</strain>
        <tissue evidence="1">Whole embryos</tissue>
    </source>
</reference>
<gene>
    <name evidence="1" type="ORF">Bhyg_08003</name>
</gene>
<dbReference type="AlphaFoldDB" id="A0A9Q0S2J3"/>
<dbReference type="Proteomes" id="UP001151699">
    <property type="component" value="Chromosome B"/>
</dbReference>